<dbReference type="RefSeq" id="WP_309853810.1">
    <property type="nucleotide sequence ID" value="NZ_JAVDQJ010000004.1"/>
</dbReference>
<dbReference type="SMART" id="SM00471">
    <property type="entry name" value="HDc"/>
    <property type="match status" value="1"/>
</dbReference>
<gene>
    <name evidence="4" type="ORF">J2Y00_002544</name>
</gene>
<dbReference type="EMBL" id="JAVDQK010000005">
    <property type="protein sequence ID" value="MDR6218947.1"/>
    <property type="molecule type" value="Genomic_DNA"/>
</dbReference>
<reference evidence="4" key="1">
    <citation type="submission" date="2023-07" db="EMBL/GenBank/DDBJ databases">
        <title>Sorghum-associated microbial communities from plants grown in Nebraska, USA.</title>
        <authorList>
            <person name="Schachtman D."/>
        </authorList>
    </citation>
    <scope>NUCLEOTIDE SEQUENCE</scope>
    <source>
        <strain evidence="4">BE330</strain>
    </source>
</reference>
<dbReference type="Pfam" id="PF01966">
    <property type="entry name" value="HD"/>
    <property type="match status" value="1"/>
</dbReference>
<evidence type="ECO:0000256" key="2">
    <source>
        <dbReference type="SAM" id="MobiDB-lite"/>
    </source>
</evidence>
<comment type="caution">
    <text evidence="4">The sequence shown here is derived from an EMBL/GenBank/DDBJ whole genome shotgun (WGS) entry which is preliminary data.</text>
</comment>
<feature type="domain" description="HD" evidence="3">
    <location>
        <begin position="57"/>
        <end position="230"/>
    </location>
</feature>
<dbReference type="NCBIfam" id="TIGR01353">
    <property type="entry name" value="dGTP_triPase"/>
    <property type="match status" value="1"/>
</dbReference>
<evidence type="ECO:0000259" key="3">
    <source>
        <dbReference type="PROSITE" id="PS51831"/>
    </source>
</evidence>
<sequence>MTTRTDDYQRQHGHSTARDHRLPGQKDRDRVLYTEEFRRLAGITQVLTPTGHAFHNRLTHTLEVAQVARRIAEHLHHTERLGPHPHRAERIDPDVVEAAALIHDLGHPPFGHLGEHELDRLARQAGDPDGFEGNAQSFRIVTRLAGQSSDYPGLNLTRATLNASLKYANLRAPAPDPLDPDAGQQRKQFEKFGAYRDDEAAFAFARAGVTHARATLEAQIMDHADDVAYSTQDLGDFYRSGMLPLHHLTAPATWAAFFEKHKPHFLTGASSAEETRVSVQLREVLLDLDHTPGYDGSHQDLLNIRARISEKIGQFVQVSVNWEDPDGPALVVPDSTRLTITLFKRLIWEYVICHSSVTGERERHRAVITFLFGHTLQTVQAGPSALRGSLLADFVPPLLLDRALQPSGDQAVRLAVDIVASLSDAQAETLYARLNPIQKDPR</sequence>
<accession>A0AAE4BMY7</accession>
<evidence type="ECO:0000313" key="4">
    <source>
        <dbReference type="EMBL" id="MDR6218947.1"/>
    </source>
</evidence>
<dbReference type="PANTHER" id="PTHR11373">
    <property type="entry name" value="DEOXYNUCLEOSIDE TRIPHOSPHATE TRIPHOSPHOHYDROLASE"/>
    <property type="match status" value="1"/>
</dbReference>
<protein>
    <submittedName>
        <fullName evidence="4">DGTPase</fullName>
        <ecNumber evidence="4">3.1.5.1</ecNumber>
    </submittedName>
</protein>
<name>A0AAE4BMY7_9DEIO</name>
<dbReference type="InterPro" id="IPR026875">
    <property type="entry name" value="PHydrolase_assoc_dom"/>
</dbReference>
<dbReference type="PANTHER" id="PTHR11373:SF32">
    <property type="entry name" value="DEOXYGUANOSINETRIPHOSPHATE TRIPHOSPHOHYDROLASE"/>
    <property type="match status" value="1"/>
</dbReference>
<feature type="region of interest" description="Disordered" evidence="2">
    <location>
        <begin position="1"/>
        <end position="28"/>
    </location>
</feature>
<dbReference type="Gene3D" id="1.10.3210.10">
    <property type="entry name" value="Hypothetical protein af1432"/>
    <property type="match status" value="1"/>
</dbReference>
<dbReference type="Proteomes" id="UP001185331">
    <property type="component" value="Unassembled WGS sequence"/>
</dbReference>
<evidence type="ECO:0000256" key="1">
    <source>
        <dbReference type="ARBA" id="ARBA00022801"/>
    </source>
</evidence>
<keyword evidence="1 4" id="KW-0378">Hydrolase</keyword>
<dbReference type="InterPro" id="IPR003607">
    <property type="entry name" value="HD/PDEase_dom"/>
</dbReference>
<dbReference type="CDD" id="cd00077">
    <property type="entry name" value="HDc"/>
    <property type="match status" value="1"/>
</dbReference>
<dbReference type="AlphaFoldDB" id="A0AAE4BMY7"/>
<dbReference type="PROSITE" id="PS51831">
    <property type="entry name" value="HD"/>
    <property type="match status" value="1"/>
</dbReference>
<dbReference type="EC" id="3.1.5.1" evidence="4"/>
<evidence type="ECO:0000313" key="5">
    <source>
        <dbReference type="Proteomes" id="UP001185331"/>
    </source>
</evidence>
<dbReference type="Pfam" id="PF13286">
    <property type="entry name" value="HD_assoc"/>
    <property type="match status" value="1"/>
</dbReference>
<dbReference type="InterPro" id="IPR006674">
    <property type="entry name" value="HD_domain"/>
</dbReference>
<organism evidence="4 5">
    <name type="scientific">Deinococcus soli</name>
    <name type="common">ex Cha et al. 2016</name>
    <dbReference type="NCBI Taxonomy" id="1309411"/>
    <lineage>
        <taxon>Bacteria</taxon>
        <taxon>Thermotogati</taxon>
        <taxon>Deinococcota</taxon>
        <taxon>Deinococci</taxon>
        <taxon>Deinococcales</taxon>
        <taxon>Deinococcaceae</taxon>
        <taxon>Deinococcus</taxon>
    </lineage>
</organism>
<dbReference type="GO" id="GO:0006203">
    <property type="term" value="P:dGTP catabolic process"/>
    <property type="evidence" value="ECO:0007669"/>
    <property type="project" value="TreeGrafter"/>
</dbReference>
<dbReference type="InterPro" id="IPR050135">
    <property type="entry name" value="dGTPase-like"/>
</dbReference>
<proteinExistence type="predicted"/>
<dbReference type="GO" id="GO:0008832">
    <property type="term" value="F:dGTPase activity"/>
    <property type="evidence" value="ECO:0007669"/>
    <property type="project" value="UniProtKB-EC"/>
</dbReference>
<dbReference type="InterPro" id="IPR006261">
    <property type="entry name" value="dGTPase"/>
</dbReference>
<dbReference type="SUPFAM" id="SSF109604">
    <property type="entry name" value="HD-domain/PDEase-like"/>
    <property type="match status" value="1"/>
</dbReference>